<dbReference type="Pfam" id="PF00069">
    <property type="entry name" value="Pkinase"/>
    <property type="match status" value="2"/>
</dbReference>
<evidence type="ECO:0000259" key="10">
    <source>
        <dbReference type="PROSITE" id="PS50048"/>
    </source>
</evidence>
<dbReference type="InterPro" id="IPR001138">
    <property type="entry name" value="Zn2Cys6_DnaBD"/>
</dbReference>
<dbReference type="InterPro" id="IPR036864">
    <property type="entry name" value="Zn2-C6_fun-type_DNA-bd_sf"/>
</dbReference>
<sequence>MTQPRALVGKRKVKTGCRTCKARRVKCDEGRPSCHRCVSTGRTCDGYGIWGGGTFKSLAKTSEPRLHADTVQYAVSSLFGQLSPEQESCFQWFRFRTYTKLPLPFITPFWETLVLQACTAEPAILHAALALASAHQKETAEEGRPREECEVLDSQQKFMLHEYGVAIRSLQCHLSSQDKRSIHVALAACVIFTFFENLLGRYVAAKAHLHSGLRLLSEVYGYNEQSPGKNTIQLSRGAVDDWIIESFARLHVQAALWGQGLPSLLSRLPTFPTTPIPTSFDSTNQAARHMDHLILEILHLTEQCSLSYGSLGPCALYEDRQQCLLEGLNLWLLAYDSTNTDASERFSVIDIFYLKLLRGYHTMVLIILNTCISPACEMMYDLQTAEFYSLLEQLVMVWKAHIARPAWRFHPPTADMPRRISHSVGDKGWIPLLYFLAVKCRVRRIRVQAIKLLSQTLHREGIWDSRLALIIAKEVVRIEEGNHYEELDKEDRFSIVSVPAEHEILPPTVPDHRRLYDIRVGLPAHPSAPVTDLPTSKKLLPETGMDSNDDSVRSKASTEDDVQSISRSSRGLSEDQEGTLPGHEDAASMERHRNMMLASLLEDYYRSRALEFLTTSNPGQRYTRQSQEVEAVASRLFGQARQVLSSNGLLSPRATSDASRGIRQQYLSGLDSLVAGTQPVNILDSMQDLVAQASQLNIAAPPTNDLQLTLRHPPPPPYRSHYKSSFREDRLLGRGGFGKVYQCYNVLDQKTYAVKKIVLPQKLVRSFSDGRHDDLADVLREVKAMAVLEHPNIVRYHATWVEEPQQFPEPLDSPETGMSRIQNHRRQLLLDSHTFSHDSKQLSVSGGIVFEEDTRSDQGAMENGCSVYPVNRGWSEEASSELGAVDSSFASESNVFAGGESDSEDSSPCQTALATNGYKTGQHIPLLCRFGFEGGSCDIACGSCAKLVTEAPSDPRWLNPRIGDFGLVHQLAQGEVPSPSQSPASHKNDAGTTYYQPPRKGERKDEKIDIFALGVVFVEMLCRCATAMERYDMLKGLQCGQLPSVLRQNIIDEGHDEETADKAVRLISGMIDEDPEKRWCGSAVREALEELLERCSI</sequence>
<keyword evidence="12" id="KW-1185">Reference proteome</keyword>
<dbReference type="GO" id="GO:0000981">
    <property type="term" value="F:DNA-binding transcription factor activity, RNA polymerase II-specific"/>
    <property type="evidence" value="ECO:0007669"/>
    <property type="project" value="InterPro"/>
</dbReference>
<dbReference type="Gene3D" id="1.10.510.10">
    <property type="entry name" value="Transferase(Phosphotransferase) domain 1"/>
    <property type="match status" value="1"/>
</dbReference>
<dbReference type="InterPro" id="IPR021858">
    <property type="entry name" value="Fun_TF"/>
</dbReference>
<dbReference type="SMART" id="SM00066">
    <property type="entry name" value="GAL4"/>
    <property type="match status" value="1"/>
</dbReference>
<evidence type="ECO:0000256" key="1">
    <source>
        <dbReference type="ARBA" id="ARBA00022723"/>
    </source>
</evidence>
<dbReference type="Pfam" id="PF11951">
    <property type="entry name" value="Fungal_trans_2"/>
    <property type="match status" value="1"/>
</dbReference>
<evidence type="ECO:0000313" key="12">
    <source>
        <dbReference type="Proteomes" id="UP001148614"/>
    </source>
</evidence>
<evidence type="ECO:0000256" key="3">
    <source>
        <dbReference type="ARBA" id="ARBA00023015"/>
    </source>
</evidence>
<feature type="compositionally biased region" description="Polar residues" evidence="8">
    <location>
        <begin position="978"/>
        <end position="995"/>
    </location>
</feature>
<dbReference type="InterPro" id="IPR000719">
    <property type="entry name" value="Prot_kinase_dom"/>
</dbReference>
<reference evidence="11" key="1">
    <citation type="submission" date="2022-07" db="EMBL/GenBank/DDBJ databases">
        <title>Genome Sequence of Xylaria arbuscula.</title>
        <authorList>
            <person name="Buettner E."/>
        </authorList>
    </citation>
    <scope>NUCLEOTIDE SEQUENCE</scope>
    <source>
        <strain evidence="11">VT107</strain>
    </source>
</reference>
<dbReference type="PROSITE" id="PS00107">
    <property type="entry name" value="PROTEIN_KINASE_ATP"/>
    <property type="match status" value="1"/>
</dbReference>
<dbReference type="PANTHER" id="PTHR36206">
    <property type="entry name" value="ASPERCRYPTIN BIOSYNTHESIS CLUSTER-SPECIFIC TRANSCRIPTION REGULATOR ATNN-RELATED"/>
    <property type="match status" value="1"/>
</dbReference>
<feature type="binding site" evidence="7">
    <location>
        <position position="756"/>
    </location>
    <ligand>
        <name>ATP</name>
        <dbReference type="ChEBI" id="CHEBI:30616"/>
    </ligand>
</feature>
<organism evidence="11 12">
    <name type="scientific">Xylaria arbuscula</name>
    <dbReference type="NCBI Taxonomy" id="114810"/>
    <lineage>
        <taxon>Eukaryota</taxon>
        <taxon>Fungi</taxon>
        <taxon>Dikarya</taxon>
        <taxon>Ascomycota</taxon>
        <taxon>Pezizomycotina</taxon>
        <taxon>Sordariomycetes</taxon>
        <taxon>Xylariomycetidae</taxon>
        <taxon>Xylariales</taxon>
        <taxon>Xylariaceae</taxon>
        <taxon>Xylaria</taxon>
    </lineage>
</organism>
<keyword evidence="4" id="KW-0238">DNA-binding</keyword>
<keyword evidence="6" id="KW-0539">Nucleus</keyword>
<keyword evidence="7" id="KW-0547">Nucleotide-binding</keyword>
<dbReference type="Proteomes" id="UP001148614">
    <property type="component" value="Unassembled WGS sequence"/>
</dbReference>
<dbReference type="VEuPathDB" id="FungiDB:F4678DRAFT_475342"/>
<feature type="region of interest" description="Disordered" evidence="8">
    <location>
        <begin position="974"/>
        <end position="1001"/>
    </location>
</feature>
<evidence type="ECO:0000256" key="8">
    <source>
        <dbReference type="SAM" id="MobiDB-lite"/>
    </source>
</evidence>
<accession>A0A9W8TIP3</accession>
<evidence type="ECO:0000256" key="2">
    <source>
        <dbReference type="ARBA" id="ARBA00022833"/>
    </source>
</evidence>
<evidence type="ECO:0000313" key="11">
    <source>
        <dbReference type="EMBL" id="KAJ3558760.1"/>
    </source>
</evidence>
<keyword evidence="3" id="KW-0805">Transcription regulation</keyword>
<dbReference type="GO" id="GO:0005524">
    <property type="term" value="F:ATP binding"/>
    <property type="evidence" value="ECO:0007669"/>
    <property type="project" value="UniProtKB-UniRule"/>
</dbReference>
<dbReference type="SUPFAM" id="SSF56112">
    <property type="entry name" value="Protein kinase-like (PK-like)"/>
    <property type="match status" value="2"/>
</dbReference>
<dbReference type="PROSITE" id="PS50048">
    <property type="entry name" value="ZN2_CY6_FUNGAL_2"/>
    <property type="match status" value="1"/>
</dbReference>
<name>A0A9W8TIP3_9PEZI</name>
<dbReference type="GO" id="GO:0004672">
    <property type="term" value="F:protein kinase activity"/>
    <property type="evidence" value="ECO:0007669"/>
    <property type="project" value="InterPro"/>
</dbReference>
<evidence type="ECO:0000256" key="5">
    <source>
        <dbReference type="ARBA" id="ARBA00023163"/>
    </source>
</evidence>
<proteinExistence type="predicted"/>
<evidence type="ECO:0008006" key="13">
    <source>
        <dbReference type="Google" id="ProtNLM"/>
    </source>
</evidence>
<dbReference type="CDD" id="cd00067">
    <property type="entry name" value="GAL4"/>
    <property type="match status" value="1"/>
</dbReference>
<dbReference type="Gene3D" id="3.30.200.20">
    <property type="entry name" value="Phosphorylase Kinase, domain 1"/>
    <property type="match status" value="1"/>
</dbReference>
<evidence type="ECO:0000256" key="6">
    <source>
        <dbReference type="ARBA" id="ARBA00023242"/>
    </source>
</evidence>
<evidence type="ECO:0000259" key="9">
    <source>
        <dbReference type="PROSITE" id="PS50011"/>
    </source>
</evidence>
<evidence type="ECO:0000256" key="7">
    <source>
        <dbReference type="PROSITE-ProRule" id="PRU10141"/>
    </source>
</evidence>
<keyword evidence="2" id="KW-0862">Zinc</keyword>
<dbReference type="Gene3D" id="4.10.240.10">
    <property type="entry name" value="Zn(2)-C6 fungal-type DNA-binding domain"/>
    <property type="match status" value="1"/>
</dbReference>
<dbReference type="PROSITE" id="PS50011">
    <property type="entry name" value="PROTEIN_KINASE_DOM"/>
    <property type="match status" value="1"/>
</dbReference>
<keyword evidence="5" id="KW-0804">Transcription</keyword>
<dbReference type="SUPFAM" id="SSF57701">
    <property type="entry name" value="Zn2/Cys6 DNA-binding domain"/>
    <property type="match status" value="1"/>
</dbReference>
<feature type="domain" description="Protein kinase" evidence="9">
    <location>
        <begin position="726"/>
        <end position="1092"/>
    </location>
</feature>
<dbReference type="AlphaFoldDB" id="A0A9W8TIP3"/>
<dbReference type="PROSITE" id="PS00463">
    <property type="entry name" value="ZN2_CY6_FUNGAL_1"/>
    <property type="match status" value="1"/>
</dbReference>
<dbReference type="GO" id="GO:0008270">
    <property type="term" value="F:zinc ion binding"/>
    <property type="evidence" value="ECO:0007669"/>
    <property type="project" value="InterPro"/>
</dbReference>
<dbReference type="PANTHER" id="PTHR36206:SF16">
    <property type="entry name" value="TRANSCRIPTION FACTOR DOMAIN-CONTAINING PROTEIN-RELATED"/>
    <property type="match status" value="1"/>
</dbReference>
<keyword evidence="7" id="KW-0067">ATP-binding</keyword>
<dbReference type="EMBL" id="JANPWZ010002439">
    <property type="protein sequence ID" value="KAJ3558760.1"/>
    <property type="molecule type" value="Genomic_DNA"/>
</dbReference>
<gene>
    <name evidence="11" type="ORF">NPX13_g9648</name>
</gene>
<dbReference type="GO" id="GO:0003677">
    <property type="term" value="F:DNA binding"/>
    <property type="evidence" value="ECO:0007669"/>
    <property type="project" value="UniProtKB-KW"/>
</dbReference>
<evidence type="ECO:0000256" key="4">
    <source>
        <dbReference type="ARBA" id="ARBA00023125"/>
    </source>
</evidence>
<dbReference type="Pfam" id="PF00172">
    <property type="entry name" value="Zn_clus"/>
    <property type="match status" value="1"/>
</dbReference>
<dbReference type="VEuPathDB" id="FungiDB:F4678DRAFT_446557"/>
<keyword evidence="1" id="KW-0479">Metal-binding</keyword>
<dbReference type="InterPro" id="IPR011009">
    <property type="entry name" value="Kinase-like_dom_sf"/>
</dbReference>
<comment type="caution">
    <text evidence="11">The sequence shown here is derived from an EMBL/GenBank/DDBJ whole genome shotgun (WGS) entry which is preliminary data.</text>
</comment>
<dbReference type="InterPro" id="IPR052360">
    <property type="entry name" value="Transcr_Regulatory_Proteins"/>
</dbReference>
<feature type="region of interest" description="Disordered" evidence="8">
    <location>
        <begin position="527"/>
        <end position="589"/>
    </location>
</feature>
<feature type="domain" description="Zn(2)-C6 fungal-type" evidence="10">
    <location>
        <begin position="16"/>
        <end position="44"/>
    </location>
</feature>
<dbReference type="InterPro" id="IPR017441">
    <property type="entry name" value="Protein_kinase_ATP_BS"/>
</dbReference>
<protein>
    <recommendedName>
        <fullName evidence="13">Zn(2)-C6 fungal-type domain-containing protein</fullName>
    </recommendedName>
</protein>